<sequence>MNQARVILQASKSITVLTGAGISTDSGIPDFRGPNGLWTKDPDAERAATLTHYLEDDDLRQKSWRNRVRWIDNNPQPNAGHFALLELERRGVLVAIITQNVDELHQRAGHDPMNVLEVHGTIHRTCCWKCKNRKPMVDALARVIAGDVDPRCELCGGILKSDTILFGQALEPAVIERALTASEECDVLLAVGTSLSVYPAANAVPRAKAAGAALIIVNGQPTEMDHRADVVINAGISEVLPMVCRSL</sequence>
<evidence type="ECO:0000313" key="7">
    <source>
        <dbReference type="Proteomes" id="UP000051017"/>
    </source>
</evidence>
<dbReference type="Pfam" id="PF02146">
    <property type="entry name" value="SIR2"/>
    <property type="match status" value="1"/>
</dbReference>
<keyword evidence="4" id="KW-0479">Metal-binding</keyword>
<dbReference type="InterPro" id="IPR050134">
    <property type="entry name" value="NAD-dep_sirtuin_deacylases"/>
</dbReference>
<feature type="domain" description="Deacetylase sirtuin-type" evidence="5">
    <location>
        <begin position="1"/>
        <end position="247"/>
    </location>
</feature>
<feature type="active site" description="Proton acceptor" evidence="4">
    <location>
        <position position="119"/>
    </location>
</feature>
<dbReference type="PANTHER" id="PTHR11085">
    <property type="entry name" value="NAD-DEPENDENT PROTEIN DEACYLASE SIRTUIN-5, MITOCHONDRIAL-RELATED"/>
    <property type="match status" value="1"/>
</dbReference>
<dbReference type="InterPro" id="IPR003000">
    <property type="entry name" value="Sirtuin"/>
</dbReference>
<dbReference type="SUPFAM" id="SSF52467">
    <property type="entry name" value="DHS-like NAD/FAD-binding domain"/>
    <property type="match status" value="1"/>
</dbReference>
<dbReference type="CDD" id="cd01407">
    <property type="entry name" value="SIR2-fam"/>
    <property type="match status" value="1"/>
</dbReference>
<dbReference type="Gene3D" id="3.40.50.1220">
    <property type="entry name" value="TPP-binding domain"/>
    <property type="match status" value="1"/>
</dbReference>
<reference evidence="6 7" key="1">
    <citation type="submission" date="2015-10" db="EMBL/GenBank/DDBJ databases">
        <title>Metagenome-Assembled Genomes uncover a global brackish microbiome.</title>
        <authorList>
            <person name="Hugerth L.W."/>
            <person name="Larsson J."/>
            <person name="Alneberg J."/>
            <person name="Lindh M.V."/>
            <person name="Legrand C."/>
            <person name="Pinhassi J."/>
            <person name="Andersson A.F."/>
        </authorList>
    </citation>
    <scope>NUCLEOTIDE SEQUENCE [LARGE SCALE GENOMIC DNA]</scope>
    <source>
        <strain evidence="6">BACL6 MAG-120924-bin43</strain>
    </source>
</reference>
<dbReference type="Proteomes" id="UP000051017">
    <property type="component" value="Unassembled WGS sequence"/>
</dbReference>
<dbReference type="GO" id="GO:0017136">
    <property type="term" value="F:histone deacetylase activity, NAD-dependent"/>
    <property type="evidence" value="ECO:0007669"/>
    <property type="project" value="TreeGrafter"/>
</dbReference>
<keyword evidence="3" id="KW-0520">NAD</keyword>
<dbReference type="PANTHER" id="PTHR11085:SF4">
    <property type="entry name" value="NAD-DEPENDENT PROTEIN DEACYLASE"/>
    <property type="match status" value="1"/>
</dbReference>
<comment type="caution">
    <text evidence="6">The sequence shown here is derived from an EMBL/GenBank/DDBJ whole genome shotgun (WGS) entry which is preliminary data.</text>
</comment>
<evidence type="ECO:0000256" key="1">
    <source>
        <dbReference type="ARBA" id="ARBA00012928"/>
    </source>
</evidence>
<dbReference type="InterPro" id="IPR029035">
    <property type="entry name" value="DHS-like_NAD/FAD-binding_dom"/>
</dbReference>
<keyword evidence="4" id="KW-0862">Zinc</keyword>
<feature type="binding site" evidence="4">
    <location>
        <position position="152"/>
    </location>
    <ligand>
        <name>Zn(2+)</name>
        <dbReference type="ChEBI" id="CHEBI:29105"/>
    </ligand>
</feature>
<protein>
    <recommendedName>
        <fullName evidence="1">protein acetyllysine N-acetyltransferase</fullName>
        <ecNumber evidence="1">2.3.1.286</ecNumber>
    </recommendedName>
</protein>
<evidence type="ECO:0000256" key="4">
    <source>
        <dbReference type="PROSITE-ProRule" id="PRU00236"/>
    </source>
</evidence>
<dbReference type="EC" id="2.3.1.286" evidence="1"/>
<evidence type="ECO:0000256" key="2">
    <source>
        <dbReference type="ARBA" id="ARBA00022679"/>
    </source>
</evidence>
<gene>
    <name evidence="6" type="ORF">ABR75_09255</name>
</gene>
<feature type="binding site" evidence="4">
    <location>
        <position position="127"/>
    </location>
    <ligand>
        <name>Zn(2+)</name>
        <dbReference type="ChEBI" id="CHEBI:29105"/>
    </ligand>
</feature>
<organism evidence="6 7">
    <name type="scientific">Acidimicrobiia bacterium BACL6 MAG-120924-bin43</name>
    <dbReference type="NCBI Taxonomy" id="1655583"/>
    <lineage>
        <taxon>Bacteria</taxon>
        <taxon>Bacillati</taxon>
        <taxon>Actinomycetota</taxon>
        <taxon>Acidimicrobiia</taxon>
        <taxon>acIV cluster</taxon>
    </lineage>
</organism>
<evidence type="ECO:0000313" key="6">
    <source>
        <dbReference type="EMBL" id="KRO47714.1"/>
    </source>
</evidence>
<feature type="binding site" evidence="4">
    <location>
        <position position="130"/>
    </location>
    <ligand>
        <name>Zn(2+)</name>
        <dbReference type="ChEBI" id="CHEBI:29105"/>
    </ligand>
</feature>
<dbReference type="PROSITE" id="PS50305">
    <property type="entry name" value="SIRTUIN"/>
    <property type="match status" value="1"/>
</dbReference>
<feature type="binding site" evidence="4">
    <location>
        <position position="155"/>
    </location>
    <ligand>
        <name>Zn(2+)</name>
        <dbReference type="ChEBI" id="CHEBI:29105"/>
    </ligand>
</feature>
<dbReference type="InterPro" id="IPR026590">
    <property type="entry name" value="Ssirtuin_cat_dom"/>
</dbReference>
<dbReference type="AlphaFoldDB" id="A0A0R2QFB9"/>
<evidence type="ECO:0000256" key="3">
    <source>
        <dbReference type="ARBA" id="ARBA00023027"/>
    </source>
</evidence>
<dbReference type="InterPro" id="IPR026591">
    <property type="entry name" value="Sirtuin_cat_small_dom_sf"/>
</dbReference>
<evidence type="ECO:0000259" key="5">
    <source>
        <dbReference type="PROSITE" id="PS50305"/>
    </source>
</evidence>
<accession>A0A0R2QFB9</accession>
<dbReference type="GO" id="GO:0046872">
    <property type="term" value="F:metal ion binding"/>
    <property type="evidence" value="ECO:0007669"/>
    <property type="project" value="UniProtKB-KW"/>
</dbReference>
<dbReference type="GO" id="GO:0070403">
    <property type="term" value="F:NAD+ binding"/>
    <property type="evidence" value="ECO:0007669"/>
    <property type="project" value="InterPro"/>
</dbReference>
<name>A0A0R2QFB9_9ACTN</name>
<keyword evidence="2" id="KW-0808">Transferase</keyword>
<dbReference type="EMBL" id="LIBJ01000136">
    <property type="protein sequence ID" value="KRO47714.1"/>
    <property type="molecule type" value="Genomic_DNA"/>
</dbReference>
<proteinExistence type="predicted"/>
<dbReference type="Gene3D" id="3.30.1600.10">
    <property type="entry name" value="SIR2/SIRT2 'Small Domain"/>
    <property type="match status" value="1"/>
</dbReference>